<reference evidence="16" key="1">
    <citation type="submission" date="2019-06" db="EMBL/GenBank/DDBJ databases">
        <authorList>
            <person name="Broberg M."/>
        </authorList>
    </citation>
    <scope>NUCLEOTIDE SEQUENCE [LARGE SCALE GENOMIC DNA]</scope>
</reference>
<evidence type="ECO:0000259" key="12">
    <source>
        <dbReference type="Pfam" id="PF01227"/>
    </source>
</evidence>
<evidence type="ECO:0000259" key="13">
    <source>
        <dbReference type="Pfam" id="PF13622"/>
    </source>
</evidence>
<evidence type="ECO:0000256" key="2">
    <source>
        <dbReference type="ARBA" id="ARBA00005080"/>
    </source>
</evidence>
<dbReference type="CDD" id="cd00642">
    <property type="entry name" value="GTP_cyclohydro1"/>
    <property type="match status" value="1"/>
</dbReference>
<evidence type="ECO:0000256" key="3">
    <source>
        <dbReference type="ARBA" id="ARBA00008085"/>
    </source>
</evidence>
<evidence type="ECO:0000256" key="11">
    <source>
        <dbReference type="SAM" id="MobiDB-lite"/>
    </source>
</evidence>
<dbReference type="PROSITE" id="PS00860">
    <property type="entry name" value="GTP_CYCLOHYDROL_1_2"/>
    <property type="match status" value="1"/>
</dbReference>
<proteinExistence type="inferred from homology"/>
<evidence type="ECO:0000256" key="4">
    <source>
        <dbReference type="ARBA" id="ARBA00012715"/>
    </source>
</evidence>
<keyword evidence="9" id="KW-0342">GTP-binding</keyword>
<dbReference type="PROSITE" id="PS00859">
    <property type="entry name" value="GTP_CYCLOHYDROL_1_1"/>
    <property type="match status" value="1"/>
</dbReference>
<dbReference type="FunFam" id="1.10.286.10:FF:000003">
    <property type="entry name" value="GTP cyclohydrolase 1"/>
    <property type="match status" value="1"/>
</dbReference>
<dbReference type="EMBL" id="CABFNO020001523">
    <property type="protein sequence ID" value="CAG9993971.1"/>
    <property type="molecule type" value="Genomic_DNA"/>
</dbReference>
<dbReference type="InterPro" id="IPR020602">
    <property type="entry name" value="GTP_CycHdrlase_I_dom"/>
</dbReference>
<dbReference type="InterPro" id="IPR029069">
    <property type="entry name" value="HotDog_dom_sf"/>
</dbReference>
<dbReference type="GO" id="GO:0005525">
    <property type="term" value="F:GTP binding"/>
    <property type="evidence" value="ECO:0007669"/>
    <property type="project" value="UniProtKB-KW"/>
</dbReference>
<keyword evidence="7" id="KW-0378">Hydrolase</keyword>
<dbReference type="OrthoDB" id="10268090at2759"/>
<keyword evidence="6" id="KW-0547">Nucleotide-binding</keyword>
<dbReference type="GO" id="GO:0006729">
    <property type="term" value="P:tetrahydrobiopterin biosynthetic process"/>
    <property type="evidence" value="ECO:0007669"/>
    <property type="project" value="TreeGrafter"/>
</dbReference>
<organism evidence="15 16">
    <name type="scientific">Clonostachys byssicola</name>
    <dbReference type="NCBI Taxonomy" id="160290"/>
    <lineage>
        <taxon>Eukaryota</taxon>
        <taxon>Fungi</taxon>
        <taxon>Dikarya</taxon>
        <taxon>Ascomycota</taxon>
        <taxon>Pezizomycotina</taxon>
        <taxon>Sordariomycetes</taxon>
        <taxon>Hypocreomycetidae</taxon>
        <taxon>Hypocreales</taxon>
        <taxon>Bionectriaceae</taxon>
        <taxon>Clonostachys</taxon>
    </lineage>
</organism>
<dbReference type="HAMAP" id="MF_00223">
    <property type="entry name" value="FolE"/>
    <property type="match status" value="1"/>
</dbReference>
<dbReference type="FunFam" id="3.30.1130.10:FF:000001">
    <property type="entry name" value="GTP cyclohydrolase 1"/>
    <property type="match status" value="1"/>
</dbReference>
<evidence type="ECO:0000256" key="6">
    <source>
        <dbReference type="ARBA" id="ARBA00022741"/>
    </source>
</evidence>
<comment type="pathway">
    <text evidence="2">Cofactor biosynthesis; 7,8-dihydroneopterin triphosphate biosynthesis; 7,8-dihydroneopterin triphosphate from GTP: step 1/1.</text>
</comment>
<evidence type="ECO:0000256" key="5">
    <source>
        <dbReference type="ARBA" id="ARBA00017272"/>
    </source>
</evidence>
<accession>A0A9N9UPV1</accession>
<reference evidence="15 16" key="2">
    <citation type="submission" date="2021-10" db="EMBL/GenBank/DDBJ databases">
        <authorList>
            <person name="Piombo E."/>
        </authorList>
    </citation>
    <scope>NUCLEOTIDE SEQUENCE [LARGE SCALE GENOMIC DNA]</scope>
</reference>
<protein>
    <recommendedName>
        <fullName evidence="5">GTP cyclohydrolase 1</fullName>
        <ecNumber evidence="4">3.5.4.16</ecNumber>
    </recommendedName>
    <alternativeName>
        <fullName evidence="10">GTP cyclohydrolase I</fullName>
    </alternativeName>
</protein>
<dbReference type="GO" id="GO:0046654">
    <property type="term" value="P:tetrahydrofolate biosynthetic process"/>
    <property type="evidence" value="ECO:0007669"/>
    <property type="project" value="InterPro"/>
</dbReference>
<sequence>MAILRWCKTSPRKRSYNDSSTSSVANNKSLPMKRKCHRRFGSRVIRNVWVKAHSKRAARQRARASSRSPIQSIGSTGSESTKISQRKEAPVRLAKMESAVRTLLECIGEDTKREGLRDTPSRYAKALLFLTKGYRSNVNEIVNGALFHGGHDQMIIVKNIEISSLCEHHLVPFIGKMHVGYIPSKMVIGLSKIARIAEIFSRRLQIQERLTEEVAQAVMEILKPQGVAVVMESSHMCMVIRGVEKTSSTTLTRCMRGCFQREAKLSEEAVTVIMPITEQIGVERLQDGRFVSKFTPVRFGNIRATYGGNTIGVAFNAASQTVPPGFSAYSILGHFLGPALKEHKLYCIVHDTRTTRTFATRRVEVSQEQADGTFRTCLELIADFHVSEPSMLEFSARPSMAWPKSRDCPDRHEYAQGMLDRGEVNEAQLEEFRKSFDEDRDYFETRLCTGGMAAQNLTGIAGGLPTTQDTIPVTSRVSAEWLRARGTFATQAENIAALAFIMDGTLAFLALTHSHLWVDAAGPCGSLDFALRIFAPQVNMGDWNLRERVVHHSGSGRTYAEGRLFDEQGNLLASMTQQCFMRVPRSEKPGSKI</sequence>
<dbReference type="InterPro" id="IPR042171">
    <property type="entry name" value="Acyl-CoA_hotdog"/>
</dbReference>
<dbReference type="SUPFAM" id="SSF54637">
    <property type="entry name" value="Thioesterase/thiol ester dehydrase-isomerase"/>
    <property type="match status" value="2"/>
</dbReference>
<dbReference type="Pfam" id="PF13622">
    <property type="entry name" value="4HBT_3"/>
    <property type="match status" value="1"/>
</dbReference>
<evidence type="ECO:0000256" key="1">
    <source>
        <dbReference type="ARBA" id="ARBA00001052"/>
    </source>
</evidence>
<comment type="catalytic activity">
    <reaction evidence="1">
        <text>GTP + H2O = 7,8-dihydroneopterin 3'-triphosphate + formate + H(+)</text>
        <dbReference type="Rhea" id="RHEA:17473"/>
        <dbReference type="ChEBI" id="CHEBI:15377"/>
        <dbReference type="ChEBI" id="CHEBI:15378"/>
        <dbReference type="ChEBI" id="CHEBI:15740"/>
        <dbReference type="ChEBI" id="CHEBI:37565"/>
        <dbReference type="ChEBI" id="CHEBI:58462"/>
        <dbReference type="EC" id="3.5.4.16"/>
    </reaction>
</comment>
<dbReference type="Pfam" id="PF01227">
    <property type="entry name" value="GTP_cyclohydroI"/>
    <property type="match status" value="1"/>
</dbReference>
<keyword evidence="16" id="KW-1185">Reference proteome</keyword>
<dbReference type="AlphaFoldDB" id="A0A9N9UPV1"/>
<dbReference type="Pfam" id="PF20789">
    <property type="entry name" value="4HBT_3C"/>
    <property type="match status" value="1"/>
</dbReference>
<feature type="region of interest" description="Disordered" evidence="11">
    <location>
        <begin position="56"/>
        <end position="89"/>
    </location>
</feature>
<evidence type="ECO:0000256" key="10">
    <source>
        <dbReference type="ARBA" id="ARBA00030854"/>
    </source>
</evidence>
<dbReference type="InterPro" id="IPR018234">
    <property type="entry name" value="GTP_CycHdrlase_I_CS"/>
</dbReference>
<dbReference type="GO" id="GO:0003934">
    <property type="term" value="F:GTP cyclohydrolase I activity"/>
    <property type="evidence" value="ECO:0007669"/>
    <property type="project" value="UniProtKB-EC"/>
</dbReference>
<dbReference type="InterPro" id="IPR001474">
    <property type="entry name" value="GTP_CycHdrlase_I"/>
</dbReference>
<dbReference type="GO" id="GO:0046656">
    <property type="term" value="P:folic acid biosynthetic process"/>
    <property type="evidence" value="ECO:0007669"/>
    <property type="project" value="UniProtKB-KW"/>
</dbReference>
<feature type="domain" description="Acyl-CoA thioesterase-like N-terminal HotDog" evidence="13">
    <location>
        <begin position="296"/>
        <end position="385"/>
    </location>
</feature>
<dbReference type="GO" id="GO:0005737">
    <property type="term" value="C:cytoplasm"/>
    <property type="evidence" value="ECO:0007669"/>
    <property type="project" value="TreeGrafter"/>
</dbReference>
<dbReference type="SUPFAM" id="SSF55620">
    <property type="entry name" value="Tetrahydrobiopterin biosynthesis enzymes-like"/>
    <property type="match status" value="1"/>
</dbReference>
<comment type="caution">
    <text evidence="15">The sequence shown here is derived from an EMBL/GenBank/DDBJ whole genome shotgun (WGS) entry which is preliminary data.</text>
</comment>
<dbReference type="Proteomes" id="UP000754883">
    <property type="component" value="Unassembled WGS sequence"/>
</dbReference>
<dbReference type="Gene3D" id="1.10.286.10">
    <property type="match status" value="1"/>
</dbReference>
<dbReference type="InterPro" id="IPR049450">
    <property type="entry name" value="ACOT8-like_C"/>
</dbReference>
<name>A0A9N9UPV1_9HYPO</name>
<dbReference type="CDD" id="cd03444">
    <property type="entry name" value="Thioesterase_II_repeat1"/>
    <property type="match status" value="1"/>
</dbReference>
<evidence type="ECO:0000256" key="7">
    <source>
        <dbReference type="ARBA" id="ARBA00022801"/>
    </source>
</evidence>
<evidence type="ECO:0000313" key="15">
    <source>
        <dbReference type="EMBL" id="CAG9993971.1"/>
    </source>
</evidence>
<gene>
    <name evidence="15" type="ORF">CBYS24578_00004548</name>
</gene>
<feature type="compositionally biased region" description="Polar residues" evidence="11">
    <location>
        <begin position="74"/>
        <end position="83"/>
    </location>
</feature>
<keyword evidence="8" id="KW-0289">Folate biosynthesis</keyword>
<dbReference type="NCBIfam" id="TIGR00063">
    <property type="entry name" value="folE"/>
    <property type="match status" value="1"/>
</dbReference>
<dbReference type="InterPro" id="IPR043134">
    <property type="entry name" value="GTP-CH-I_N"/>
</dbReference>
<dbReference type="PANTHER" id="PTHR11109">
    <property type="entry name" value="GTP CYCLOHYDROLASE I"/>
    <property type="match status" value="1"/>
</dbReference>
<dbReference type="GO" id="GO:0008270">
    <property type="term" value="F:zinc ion binding"/>
    <property type="evidence" value="ECO:0007669"/>
    <property type="project" value="TreeGrafter"/>
</dbReference>
<dbReference type="PANTHER" id="PTHR11109:SF7">
    <property type="entry name" value="GTP CYCLOHYDROLASE 1"/>
    <property type="match status" value="1"/>
</dbReference>
<evidence type="ECO:0000256" key="8">
    <source>
        <dbReference type="ARBA" id="ARBA00022909"/>
    </source>
</evidence>
<dbReference type="InterPro" id="IPR043133">
    <property type="entry name" value="GTP-CH-I_C/QueF"/>
</dbReference>
<evidence type="ECO:0000313" key="16">
    <source>
        <dbReference type="Proteomes" id="UP000754883"/>
    </source>
</evidence>
<dbReference type="NCBIfam" id="NF006825">
    <property type="entry name" value="PRK09347.1-2"/>
    <property type="match status" value="1"/>
</dbReference>
<dbReference type="Gene3D" id="3.30.1130.10">
    <property type="match status" value="1"/>
</dbReference>
<dbReference type="EC" id="3.5.4.16" evidence="4"/>
<feature type="domain" description="Acyl-CoA thioesterase-like C-terminal" evidence="14">
    <location>
        <begin position="470"/>
        <end position="581"/>
    </location>
</feature>
<comment type="similarity">
    <text evidence="3">Belongs to the GTP cyclohydrolase I family.</text>
</comment>
<dbReference type="InterPro" id="IPR049449">
    <property type="entry name" value="TesB_ACOT8-like_N"/>
</dbReference>
<evidence type="ECO:0000256" key="9">
    <source>
        <dbReference type="ARBA" id="ARBA00023134"/>
    </source>
</evidence>
<evidence type="ECO:0000259" key="14">
    <source>
        <dbReference type="Pfam" id="PF20789"/>
    </source>
</evidence>
<dbReference type="NCBIfam" id="NF006826">
    <property type="entry name" value="PRK09347.1-3"/>
    <property type="match status" value="1"/>
</dbReference>
<dbReference type="Gene3D" id="2.40.160.210">
    <property type="entry name" value="Acyl-CoA thioesterase, double hotdog domain"/>
    <property type="match status" value="1"/>
</dbReference>
<feature type="domain" description="GTP cyclohydrolase I" evidence="12">
    <location>
        <begin position="96"/>
        <end position="273"/>
    </location>
</feature>